<dbReference type="RefSeq" id="WP_006239292.1">
    <property type="nucleotide sequence ID" value="NZ_JH636049.1"/>
</dbReference>
<dbReference type="eggNOG" id="COG1485">
    <property type="taxonomic scope" value="Bacteria"/>
</dbReference>
<keyword evidence="2" id="KW-0067">ATP-binding</keyword>
<keyword evidence="1" id="KW-0547">Nucleotide-binding</keyword>
<evidence type="ECO:0000313" key="4">
    <source>
        <dbReference type="Proteomes" id="UP000004691"/>
    </source>
</evidence>
<dbReference type="Gene3D" id="3.40.50.300">
    <property type="entry name" value="P-loop containing nucleotide triphosphate hydrolases"/>
    <property type="match status" value="1"/>
</dbReference>
<dbReference type="GO" id="GO:0005524">
    <property type="term" value="F:ATP binding"/>
    <property type="evidence" value="ECO:0007669"/>
    <property type="project" value="UniProtKB-KW"/>
</dbReference>
<dbReference type="OrthoDB" id="9774491at2"/>
<organism evidence="3 4">
    <name type="scientific">Saccharomonospora xinjiangensis XJ-54</name>
    <dbReference type="NCBI Taxonomy" id="882086"/>
    <lineage>
        <taxon>Bacteria</taxon>
        <taxon>Bacillati</taxon>
        <taxon>Actinomycetota</taxon>
        <taxon>Actinomycetes</taxon>
        <taxon>Pseudonocardiales</taxon>
        <taxon>Pseudonocardiaceae</taxon>
        <taxon>Saccharomonospora</taxon>
    </lineage>
</organism>
<dbReference type="AlphaFoldDB" id="I0V4U4"/>
<sequence length="327" mass="36477">MDFEAHLTAAAAAHGFVPDTAQRAAAAVLADLGRELRRRPRRFARGVYLHGPVGRGKTFLADTFHATVGVPTRRVSFHEFFDSLHSAVFSHGSADAAIAQWAGDSRLVVFDEFQVDDPGDAALLTRLLTVLRKRRVSLVLTSNHHPHDLLPNPLYHHLFLPGIALLEECVRVVTVSGPRDYRAHDAPLGNFAGGYTWNGASDDAAGRRHMPEPLERTTLTMRSRTLGALAVRGTEVWFDFAELCERPVSTQDYLDLAERFDTWVLTGVRPAMTGDGWQRFANLVDILYDRDRTLYVRADRSLPDLLRDSPMRTERTASRLALLTRAS</sequence>
<gene>
    <name evidence="3" type="ORF">SacxiDRAFT_2935</name>
</gene>
<dbReference type="Proteomes" id="UP000004691">
    <property type="component" value="Unassembled WGS sequence"/>
</dbReference>
<evidence type="ECO:0000256" key="1">
    <source>
        <dbReference type="ARBA" id="ARBA00022741"/>
    </source>
</evidence>
<dbReference type="PANTHER" id="PTHR12169">
    <property type="entry name" value="ATPASE N2B"/>
    <property type="match status" value="1"/>
</dbReference>
<evidence type="ECO:0000313" key="3">
    <source>
        <dbReference type="EMBL" id="EID55147.1"/>
    </source>
</evidence>
<dbReference type="GO" id="GO:0032153">
    <property type="term" value="C:cell division site"/>
    <property type="evidence" value="ECO:0007669"/>
    <property type="project" value="TreeGrafter"/>
</dbReference>
<dbReference type="EMBL" id="JH636049">
    <property type="protein sequence ID" value="EID55147.1"/>
    <property type="molecule type" value="Genomic_DNA"/>
</dbReference>
<name>I0V4U4_9PSEU</name>
<reference evidence="3 4" key="1">
    <citation type="submission" date="2012-01" db="EMBL/GenBank/DDBJ databases">
        <title>Improved High-Quality Draft sequence of Saccharomonospora xinjiangensis XJ-54.</title>
        <authorList>
            <consortium name="US DOE Joint Genome Institute"/>
            <person name="Lucas S."/>
            <person name="Han J."/>
            <person name="Lapidus A."/>
            <person name="Cheng J.-F."/>
            <person name="Goodwin L."/>
            <person name="Pitluck S."/>
            <person name="Peters L."/>
            <person name="Mikhailova N."/>
            <person name="Teshima H."/>
            <person name="Detter J.C."/>
            <person name="Han C."/>
            <person name="Tapia R."/>
            <person name="Land M."/>
            <person name="Hauser L."/>
            <person name="Kyrpides N."/>
            <person name="Ivanova N."/>
            <person name="Pagani I."/>
            <person name="Brambilla E.-M."/>
            <person name="Klenk H.-P."/>
            <person name="Woyke T."/>
        </authorList>
    </citation>
    <scope>NUCLEOTIDE SEQUENCE [LARGE SCALE GENOMIC DNA]</scope>
    <source>
        <strain evidence="3 4">XJ-54</strain>
    </source>
</reference>
<protein>
    <submittedName>
        <fullName evidence="3">Putative ATPase</fullName>
    </submittedName>
</protein>
<dbReference type="Pfam" id="PF03969">
    <property type="entry name" value="AFG1_ATPase"/>
    <property type="match status" value="1"/>
</dbReference>
<dbReference type="PANTHER" id="PTHR12169:SF6">
    <property type="entry name" value="AFG1-LIKE ATPASE"/>
    <property type="match status" value="1"/>
</dbReference>
<keyword evidence="4" id="KW-1185">Reference proteome</keyword>
<dbReference type="STRING" id="882086.SacxiDRAFT_2935"/>
<dbReference type="HOGENOM" id="CLU_008681_0_0_11"/>
<dbReference type="GO" id="GO:0016887">
    <property type="term" value="F:ATP hydrolysis activity"/>
    <property type="evidence" value="ECO:0007669"/>
    <property type="project" value="InterPro"/>
</dbReference>
<dbReference type="NCBIfam" id="NF040713">
    <property type="entry name" value="ZapE"/>
    <property type="match status" value="1"/>
</dbReference>
<dbReference type="InterPro" id="IPR027417">
    <property type="entry name" value="P-loop_NTPase"/>
</dbReference>
<dbReference type="SUPFAM" id="SSF52540">
    <property type="entry name" value="P-loop containing nucleoside triphosphate hydrolases"/>
    <property type="match status" value="1"/>
</dbReference>
<dbReference type="InterPro" id="IPR005654">
    <property type="entry name" value="ATPase_AFG1-like"/>
</dbReference>
<proteinExistence type="predicted"/>
<evidence type="ECO:0000256" key="2">
    <source>
        <dbReference type="ARBA" id="ARBA00022840"/>
    </source>
</evidence>
<accession>I0V4U4</accession>
<dbReference type="GO" id="GO:0051301">
    <property type="term" value="P:cell division"/>
    <property type="evidence" value="ECO:0007669"/>
    <property type="project" value="TreeGrafter"/>
</dbReference>
<dbReference type="GO" id="GO:0005737">
    <property type="term" value="C:cytoplasm"/>
    <property type="evidence" value="ECO:0007669"/>
    <property type="project" value="TreeGrafter"/>
</dbReference>